<dbReference type="GO" id="GO:0004075">
    <property type="term" value="F:biotin carboxylase activity"/>
    <property type="evidence" value="ECO:0007669"/>
    <property type="project" value="UniProtKB-EC"/>
</dbReference>
<dbReference type="PROSITE" id="PS00188">
    <property type="entry name" value="BIOTIN"/>
    <property type="match status" value="1"/>
</dbReference>
<comment type="catalytic activity">
    <reaction evidence="8">
        <text>N(6)-biotinyl-L-lysyl-[protein] + hydrogencarbonate + ATP = N(6)-carboxybiotinyl-L-lysyl-[protein] + ADP + phosphate + H(+)</text>
        <dbReference type="Rhea" id="RHEA:13501"/>
        <dbReference type="Rhea" id="RHEA-COMP:10505"/>
        <dbReference type="Rhea" id="RHEA-COMP:10506"/>
        <dbReference type="ChEBI" id="CHEBI:15378"/>
        <dbReference type="ChEBI" id="CHEBI:17544"/>
        <dbReference type="ChEBI" id="CHEBI:30616"/>
        <dbReference type="ChEBI" id="CHEBI:43474"/>
        <dbReference type="ChEBI" id="CHEBI:83144"/>
        <dbReference type="ChEBI" id="CHEBI:83145"/>
        <dbReference type="ChEBI" id="CHEBI:456216"/>
        <dbReference type="EC" id="6.3.4.14"/>
    </reaction>
    <physiologicalReaction direction="left-to-right" evidence="8">
        <dbReference type="Rhea" id="RHEA:13502"/>
    </physiologicalReaction>
</comment>
<dbReference type="UniPathway" id="UPA00094"/>
<evidence type="ECO:0000259" key="11">
    <source>
        <dbReference type="PROSITE" id="PS50968"/>
    </source>
</evidence>
<evidence type="ECO:0000256" key="10">
    <source>
        <dbReference type="SAM" id="MobiDB-lite"/>
    </source>
</evidence>
<dbReference type="PANTHER" id="PTHR45266">
    <property type="entry name" value="OXALOACETATE DECARBOXYLASE ALPHA CHAIN"/>
    <property type="match status" value="1"/>
</dbReference>
<gene>
    <name evidence="12" type="ORF">CBI38_14850</name>
</gene>
<evidence type="ECO:0000256" key="2">
    <source>
        <dbReference type="ARBA" id="ARBA00017562"/>
    </source>
</evidence>
<dbReference type="GO" id="GO:0006633">
    <property type="term" value="P:fatty acid biosynthetic process"/>
    <property type="evidence" value="ECO:0007669"/>
    <property type="project" value="UniProtKB-UniPathway"/>
</dbReference>
<evidence type="ECO:0000256" key="8">
    <source>
        <dbReference type="ARBA" id="ARBA00048501"/>
    </source>
</evidence>
<evidence type="ECO:0000256" key="4">
    <source>
        <dbReference type="ARBA" id="ARBA00022832"/>
    </source>
</evidence>
<keyword evidence="6 9" id="KW-0275">Fatty acid biosynthesis</keyword>
<dbReference type="InterPro" id="IPR050709">
    <property type="entry name" value="Biotin_Carboxyl_Carrier/Decarb"/>
</dbReference>
<dbReference type="PANTHER" id="PTHR45266:SF3">
    <property type="entry name" value="OXALOACETATE DECARBOXYLASE ALPHA CHAIN"/>
    <property type="match status" value="1"/>
</dbReference>
<keyword evidence="5 9" id="KW-0443">Lipid metabolism</keyword>
<dbReference type="InterPro" id="IPR011053">
    <property type="entry name" value="Single_hybrid_motif"/>
</dbReference>
<proteinExistence type="predicted"/>
<evidence type="ECO:0000313" key="12">
    <source>
        <dbReference type="EMBL" id="AWK72655.1"/>
    </source>
</evidence>
<dbReference type="Gene3D" id="2.40.50.100">
    <property type="match status" value="1"/>
</dbReference>
<keyword evidence="7 9" id="KW-0092">Biotin</keyword>
<dbReference type="EMBL" id="CP021354">
    <property type="protein sequence ID" value="AWK72655.1"/>
    <property type="molecule type" value="Genomic_DNA"/>
</dbReference>
<dbReference type="PRINTS" id="PR01071">
    <property type="entry name" value="ACOABIOTINCC"/>
</dbReference>
<dbReference type="GO" id="GO:0009317">
    <property type="term" value="C:acetyl-CoA carboxylase complex"/>
    <property type="evidence" value="ECO:0007669"/>
    <property type="project" value="InterPro"/>
</dbReference>
<dbReference type="PROSITE" id="PS50968">
    <property type="entry name" value="BIOTINYL_LIPOYL"/>
    <property type="match status" value="1"/>
</dbReference>
<evidence type="ECO:0000256" key="5">
    <source>
        <dbReference type="ARBA" id="ARBA00023098"/>
    </source>
</evidence>
<dbReference type="InterPro" id="IPR001882">
    <property type="entry name" value="Biotin_BS"/>
</dbReference>
<evidence type="ECO:0000256" key="7">
    <source>
        <dbReference type="ARBA" id="ARBA00023267"/>
    </source>
</evidence>
<sequence length="176" mass="17840">MSLTHQEIREIVLALQDSEWDQAAVTVGDVRIALGRNGVDLLPASAPTTGATAPPVPAPAAAPATPPAPVAAAPVVPAAPVAPPAAPTPNVSDVDGHVVTAPSVGVFWKTPQPGQPPFVEIGSEVEAGDTLCIIEVMKLMNNVTADVAGTIVAIHQDNATQVEFGTALFTIAPRDA</sequence>
<dbReference type="Pfam" id="PF00364">
    <property type="entry name" value="Biotin_lipoyl"/>
    <property type="match status" value="1"/>
</dbReference>
<keyword evidence="13" id="KW-1185">Reference proteome</keyword>
<evidence type="ECO:0000313" key="13">
    <source>
        <dbReference type="Proteomes" id="UP000245711"/>
    </source>
</evidence>
<name>A0A2S2BVI8_9NOCA</name>
<reference evidence="12 13" key="1">
    <citation type="submission" date="2017-05" db="EMBL/GenBank/DDBJ databases">
        <title>Isolation of Rhodococcus sp. S2-17 biodegrading of BP-3.</title>
        <authorList>
            <person name="Lee Y."/>
            <person name="Kim K.H."/>
            <person name="Chun B.H."/>
            <person name="Jung H.S."/>
            <person name="Jeon C.O."/>
        </authorList>
    </citation>
    <scope>NUCLEOTIDE SEQUENCE [LARGE SCALE GENOMIC DNA]</scope>
    <source>
        <strain evidence="12 13">S2-17</strain>
    </source>
</reference>
<evidence type="ECO:0000256" key="1">
    <source>
        <dbReference type="ARBA" id="ARBA00005194"/>
    </source>
</evidence>
<dbReference type="RefSeq" id="WP_109329957.1">
    <property type="nucleotide sequence ID" value="NZ_CP021354.1"/>
</dbReference>
<dbReference type="OrthoDB" id="9811735at2"/>
<evidence type="ECO:0000256" key="9">
    <source>
        <dbReference type="RuleBase" id="RU364072"/>
    </source>
</evidence>
<dbReference type="SUPFAM" id="SSF51230">
    <property type="entry name" value="Single hybrid motif"/>
    <property type="match status" value="1"/>
</dbReference>
<comment type="pathway">
    <text evidence="1 9">Lipid metabolism; fatty acid biosynthesis.</text>
</comment>
<feature type="region of interest" description="Disordered" evidence="10">
    <location>
        <begin position="45"/>
        <end position="65"/>
    </location>
</feature>
<comment type="function">
    <text evidence="9">This protein is a component of the acetyl coenzyme A carboxylase complex; first, biotin carboxylase catalyzes the carboxylation of the carrier protein and then the transcarboxylase transfers the carboxyl group to form malonyl-CoA.</text>
</comment>
<evidence type="ECO:0000256" key="3">
    <source>
        <dbReference type="ARBA" id="ARBA00022516"/>
    </source>
</evidence>
<dbReference type="AlphaFoldDB" id="A0A2S2BVI8"/>
<dbReference type="KEGG" id="roz:CBI38_14850"/>
<dbReference type="Proteomes" id="UP000245711">
    <property type="component" value="Chromosome"/>
</dbReference>
<accession>A0A2S2BVI8</accession>
<dbReference type="InterPro" id="IPR000089">
    <property type="entry name" value="Biotin_lipoyl"/>
</dbReference>
<feature type="compositionally biased region" description="Pro residues" evidence="10">
    <location>
        <begin position="54"/>
        <end position="65"/>
    </location>
</feature>
<dbReference type="GO" id="GO:0003989">
    <property type="term" value="F:acetyl-CoA carboxylase activity"/>
    <property type="evidence" value="ECO:0007669"/>
    <property type="project" value="InterPro"/>
</dbReference>
<dbReference type="InterPro" id="IPR001249">
    <property type="entry name" value="AcCoA_biotinCC"/>
</dbReference>
<protein>
    <recommendedName>
        <fullName evidence="2 9">Biotin carboxyl carrier protein of acetyl-CoA carboxylase</fullName>
    </recommendedName>
</protein>
<feature type="domain" description="Lipoyl-binding" evidence="11">
    <location>
        <begin position="88"/>
        <end position="172"/>
    </location>
</feature>
<evidence type="ECO:0000256" key="6">
    <source>
        <dbReference type="ARBA" id="ARBA00023160"/>
    </source>
</evidence>
<keyword evidence="3 9" id="KW-0444">Lipid biosynthesis</keyword>
<dbReference type="CDD" id="cd06850">
    <property type="entry name" value="biotinyl_domain"/>
    <property type="match status" value="1"/>
</dbReference>
<keyword evidence="4 9" id="KW-0276">Fatty acid metabolism</keyword>
<organism evidence="12 13">
    <name type="scientific">Rhodococcus oxybenzonivorans</name>
    <dbReference type="NCBI Taxonomy" id="1990687"/>
    <lineage>
        <taxon>Bacteria</taxon>
        <taxon>Bacillati</taxon>
        <taxon>Actinomycetota</taxon>
        <taxon>Actinomycetes</taxon>
        <taxon>Mycobacteriales</taxon>
        <taxon>Nocardiaceae</taxon>
        <taxon>Rhodococcus</taxon>
    </lineage>
</organism>